<keyword evidence="11" id="KW-0269">Exonuclease</keyword>
<reference evidence="11 12" key="1">
    <citation type="journal article" date="2013" name="Nat. Genet.">
        <title>The genome of the hydatid tapeworm Echinococcus granulosus.</title>
        <authorList>
            <person name="Zheng H."/>
            <person name="Zhang W."/>
            <person name="Zhang L."/>
            <person name="Zhang Z."/>
            <person name="Li J."/>
            <person name="Lu G."/>
            <person name="Zhu Y."/>
            <person name="Wang Y."/>
            <person name="Huang Y."/>
            <person name="Liu J."/>
            <person name="Kang H."/>
            <person name="Chen J."/>
            <person name="Wang L."/>
            <person name="Chen A."/>
            <person name="Yu S."/>
            <person name="Gao Z."/>
            <person name="Jin L."/>
            <person name="Gu W."/>
            <person name="Wang Z."/>
            <person name="Zhao L."/>
            <person name="Shi B."/>
            <person name="Wen H."/>
            <person name="Lin R."/>
            <person name="Jones M.K."/>
            <person name="Brejova B."/>
            <person name="Vinar T."/>
            <person name="Zhao G."/>
            <person name="McManus D.P."/>
            <person name="Chen Z."/>
            <person name="Zhou Y."/>
            <person name="Wang S."/>
        </authorList>
    </citation>
    <scope>NUCLEOTIDE SEQUENCE [LARGE SCALE GENOMIC DNA]</scope>
</reference>
<dbReference type="Pfam" id="PF21262">
    <property type="entry name" value="RRP40_S1"/>
    <property type="match status" value="1"/>
</dbReference>
<evidence type="ECO:0000256" key="1">
    <source>
        <dbReference type="ARBA" id="ARBA00004496"/>
    </source>
</evidence>
<evidence type="ECO:0000256" key="8">
    <source>
        <dbReference type="ARBA" id="ARBA00023242"/>
    </source>
</evidence>
<evidence type="ECO:0000256" key="2">
    <source>
        <dbReference type="ARBA" id="ARBA00004604"/>
    </source>
</evidence>
<dbReference type="CDD" id="cd05790">
    <property type="entry name" value="S1_Rrp40"/>
    <property type="match status" value="1"/>
</dbReference>
<evidence type="ECO:0000256" key="6">
    <source>
        <dbReference type="ARBA" id="ARBA00022835"/>
    </source>
</evidence>
<keyword evidence="12" id="KW-1185">Reference proteome</keyword>
<keyword evidence="7" id="KW-0694">RNA-binding</keyword>
<dbReference type="SUPFAM" id="SSF50249">
    <property type="entry name" value="Nucleic acid-binding proteins"/>
    <property type="match status" value="1"/>
</dbReference>
<feature type="domain" description="K Homology" evidence="10">
    <location>
        <begin position="251"/>
        <end position="299"/>
    </location>
</feature>
<evidence type="ECO:0000256" key="7">
    <source>
        <dbReference type="ARBA" id="ARBA00022884"/>
    </source>
</evidence>
<dbReference type="AlphaFoldDB" id="W6V8B0"/>
<dbReference type="InterPro" id="IPR049469">
    <property type="entry name" value="RRP40_KH-I"/>
</dbReference>
<dbReference type="GO" id="GO:0004527">
    <property type="term" value="F:exonuclease activity"/>
    <property type="evidence" value="ECO:0007669"/>
    <property type="project" value="UniProtKB-KW"/>
</dbReference>
<organism evidence="11 12">
    <name type="scientific">Echinococcus granulosus</name>
    <name type="common">Hydatid tapeworm</name>
    <dbReference type="NCBI Taxonomy" id="6210"/>
    <lineage>
        <taxon>Eukaryota</taxon>
        <taxon>Metazoa</taxon>
        <taxon>Spiralia</taxon>
        <taxon>Lophotrochozoa</taxon>
        <taxon>Platyhelminthes</taxon>
        <taxon>Cestoda</taxon>
        <taxon>Eucestoda</taxon>
        <taxon>Cyclophyllidea</taxon>
        <taxon>Taeniidae</taxon>
        <taxon>Echinococcus</taxon>
        <taxon>Echinococcus granulosus group</taxon>
    </lineage>
</organism>
<dbReference type="Gene3D" id="3.30.1370.10">
    <property type="entry name" value="K Homology domain, type 1"/>
    <property type="match status" value="1"/>
</dbReference>
<dbReference type="SUPFAM" id="SSF54791">
    <property type="entry name" value="Eukaryotic type KH-domain (KH-domain type I)"/>
    <property type="match status" value="1"/>
</dbReference>
<comment type="similarity">
    <text evidence="3">Belongs to the RRP40 family.</text>
</comment>
<dbReference type="RefSeq" id="XP_024353945.1">
    <property type="nucleotide sequence ID" value="XM_024491794.1"/>
</dbReference>
<dbReference type="GO" id="GO:0071034">
    <property type="term" value="P:CUT catabolic process"/>
    <property type="evidence" value="ECO:0007669"/>
    <property type="project" value="TreeGrafter"/>
</dbReference>
<dbReference type="GO" id="GO:0071038">
    <property type="term" value="P:TRAMP-dependent tRNA surveillance pathway"/>
    <property type="evidence" value="ECO:0007669"/>
    <property type="project" value="TreeGrafter"/>
</dbReference>
<comment type="caution">
    <text evidence="11">The sequence shown here is derived from an EMBL/GenBank/DDBJ whole genome shotgun (WGS) entry which is preliminary data.</text>
</comment>
<dbReference type="Gene3D" id="2.40.50.140">
    <property type="entry name" value="Nucleic acid-binding proteins"/>
    <property type="match status" value="1"/>
</dbReference>
<dbReference type="InterPro" id="IPR036612">
    <property type="entry name" value="KH_dom_type_1_sf"/>
</dbReference>
<evidence type="ECO:0000259" key="10">
    <source>
        <dbReference type="Pfam" id="PF15985"/>
    </source>
</evidence>
<dbReference type="InterPro" id="IPR012340">
    <property type="entry name" value="NA-bd_OB-fold"/>
</dbReference>
<dbReference type="KEGG" id="egl:EGR_02545"/>
<dbReference type="GO" id="GO:0005730">
    <property type="term" value="C:nucleolus"/>
    <property type="evidence" value="ECO:0007669"/>
    <property type="project" value="UniProtKB-SubCell"/>
</dbReference>
<dbReference type="PANTHER" id="PTHR21321">
    <property type="entry name" value="PNAS-3 RELATED"/>
    <property type="match status" value="1"/>
</dbReference>
<evidence type="ECO:0000313" key="12">
    <source>
        <dbReference type="Proteomes" id="UP000019149"/>
    </source>
</evidence>
<dbReference type="GO" id="GO:0000467">
    <property type="term" value="P:exonucleolytic trimming to generate mature 3'-end of 5.8S rRNA from tricistronic rRNA transcript (SSU-rRNA, 5.8S rRNA, LSU-rRNA)"/>
    <property type="evidence" value="ECO:0007669"/>
    <property type="project" value="TreeGrafter"/>
</dbReference>
<dbReference type="GO" id="GO:0000177">
    <property type="term" value="C:cytoplasmic exosome (RNase complex)"/>
    <property type="evidence" value="ECO:0007669"/>
    <property type="project" value="TreeGrafter"/>
</dbReference>
<dbReference type="PANTHER" id="PTHR21321:SF1">
    <property type="entry name" value="EXOSOME COMPLEX COMPONENT RRP40"/>
    <property type="match status" value="1"/>
</dbReference>
<keyword evidence="11" id="KW-0540">Nuclease</keyword>
<evidence type="ECO:0000256" key="9">
    <source>
        <dbReference type="ARBA" id="ARBA00030615"/>
    </source>
</evidence>
<sequence length="328" mass="34682">MRSELGGVPGKRYLISSQAVRIDTSEPIGGVFSQAPGLKCLRGMSRDFIQCVGRIVIPGMLLSTSAANGAPAWSLGSGVVHVPPKNADPDSAIYMLVRKLGILRHTVVATKEAVGTQTNRVWVDALPLVATVAGAAAPSLASASQAFHAAQFCVGDRILGVVKKKAGEIFYLDIGCPALASLNAFAFEGASKKNRPDIRLRDVIYAAISQADPDLEIELTCMDEAGKAAGMGILGRHEPGLVGNAGGMNGGVMISCSLELARRLTDTANFPLVEKLGKRFPFEICVGCNGRVWLTARSPRETMLLANAIALADYVVPEVCLQFAEDLY</sequence>
<dbReference type="EMBL" id="APAU02000011">
    <property type="protein sequence ID" value="EUB62749.1"/>
    <property type="molecule type" value="Genomic_DNA"/>
</dbReference>
<keyword evidence="6" id="KW-0271">Exosome</keyword>
<dbReference type="GO" id="GO:0034475">
    <property type="term" value="P:U4 snRNA 3'-end processing"/>
    <property type="evidence" value="ECO:0007669"/>
    <property type="project" value="TreeGrafter"/>
</dbReference>
<dbReference type="InterPro" id="IPR026699">
    <property type="entry name" value="Exosome_RNA_bind1/RRP40/RRP4"/>
</dbReference>
<protein>
    <recommendedName>
        <fullName evidence="9">Ribosomal RNA-processing protein 40</fullName>
    </recommendedName>
</protein>
<dbReference type="Proteomes" id="UP000019149">
    <property type="component" value="Unassembled WGS sequence"/>
</dbReference>
<dbReference type="CTD" id="36338260"/>
<dbReference type="GO" id="GO:0071035">
    <property type="term" value="P:nuclear polyadenylation-dependent rRNA catabolic process"/>
    <property type="evidence" value="ECO:0007669"/>
    <property type="project" value="TreeGrafter"/>
</dbReference>
<name>W6V8B0_ECHGR</name>
<keyword evidence="4" id="KW-0963">Cytoplasm</keyword>
<comment type="subcellular location">
    <subcellularLocation>
        <location evidence="1">Cytoplasm</location>
    </subcellularLocation>
    <subcellularLocation>
        <location evidence="2">Nucleus</location>
        <location evidence="2">Nucleolus</location>
    </subcellularLocation>
</comment>
<keyword evidence="11" id="KW-0378">Hydrolase</keyword>
<dbReference type="Pfam" id="PF15985">
    <property type="entry name" value="KH_6"/>
    <property type="match status" value="1"/>
</dbReference>
<gene>
    <name evidence="11" type="ORF">EGR_02545</name>
</gene>
<proteinExistence type="inferred from homology"/>
<dbReference type="InterPro" id="IPR037319">
    <property type="entry name" value="Rrp40_S1"/>
</dbReference>
<dbReference type="GO" id="GO:0000176">
    <property type="term" value="C:nuclear exosome (RNase complex)"/>
    <property type="evidence" value="ECO:0007669"/>
    <property type="project" value="TreeGrafter"/>
</dbReference>
<accession>W6V8B0</accession>
<keyword evidence="8" id="KW-0539">Nucleus</keyword>
<dbReference type="STRING" id="6210.W6V8B0"/>
<keyword evidence="5" id="KW-0698">rRNA processing</keyword>
<dbReference type="GO" id="GO:0071051">
    <property type="term" value="P:poly(A)-dependent snoRNA 3'-end processing"/>
    <property type="evidence" value="ECO:0007669"/>
    <property type="project" value="TreeGrafter"/>
</dbReference>
<evidence type="ECO:0000256" key="5">
    <source>
        <dbReference type="ARBA" id="ARBA00022552"/>
    </source>
</evidence>
<evidence type="ECO:0000313" key="11">
    <source>
        <dbReference type="EMBL" id="EUB62749.1"/>
    </source>
</evidence>
<dbReference type="OrthoDB" id="340500at2759"/>
<dbReference type="GeneID" id="36338260"/>
<dbReference type="CDD" id="cd22526">
    <property type="entry name" value="KH-I_Rrp40"/>
    <property type="match status" value="1"/>
</dbReference>
<dbReference type="OMA" id="TCMDEAG"/>
<evidence type="ECO:0000256" key="4">
    <source>
        <dbReference type="ARBA" id="ARBA00022490"/>
    </source>
</evidence>
<dbReference type="GO" id="GO:0003723">
    <property type="term" value="F:RNA binding"/>
    <property type="evidence" value="ECO:0007669"/>
    <property type="project" value="UniProtKB-KW"/>
</dbReference>
<dbReference type="InterPro" id="IPR004088">
    <property type="entry name" value="KH_dom_type_1"/>
</dbReference>
<dbReference type="FunFam" id="2.40.50.140:FF:000127">
    <property type="entry name" value="Exosome complex component RRP40"/>
    <property type="match status" value="1"/>
</dbReference>
<evidence type="ECO:0000256" key="3">
    <source>
        <dbReference type="ARBA" id="ARBA00007841"/>
    </source>
</evidence>